<accession>A0A1X7SNU0</accession>
<protein>
    <submittedName>
        <fullName evidence="1">Uncharacterized protein</fullName>
    </submittedName>
</protein>
<proteinExistence type="predicted"/>
<organism evidence="1">
    <name type="scientific">Amphimedon queenslandica</name>
    <name type="common">Sponge</name>
    <dbReference type="NCBI Taxonomy" id="400682"/>
    <lineage>
        <taxon>Eukaryota</taxon>
        <taxon>Metazoa</taxon>
        <taxon>Porifera</taxon>
        <taxon>Demospongiae</taxon>
        <taxon>Heteroscleromorpha</taxon>
        <taxon>Haplosclerida</taxon>
        <taxon>Niphatidae</taxon>
        <taxon>Amphimedon</taxon>
    </lineage>
</organism>
<dbReference type="AlphaFoldDB" id="A0A1X7SNU0"/>
<sequence>ERRANIFKHFLITVIVKMIEMCWIKEEYKILKIQVLLVTRMQHFQLISRHS</sequence>
<evidence type="ECO:0000313" key="1">
    <source>
        <dbReference type="EnsemblMetazoa" id="Aqu2.1.03770_001"/>
    </source>
</evidence>
<reference evidence="1" key="1">
    <citation type="submission" date="2017-05" db="UniProtKB">
        <authorList>
            <consortium name="EnsemblMetazoa"/>
        </authorList>
    </citation>
    <scope>IDENTIFICATION</scope>
</reference>
<name>A0A1X7SNU0_AMPQE</name>
<dbReference type="InParanoid" id="A0A1X7SNU0"/>
<dbReference type="EnsemblMetazoa" id="Aqu2.1.03770_001">
    <property type="protein sequence ID" value="Aqu2.1.03770_001"/>
    <property type="gene ID" value="Aqu2.1.03770"/>
</dbReference>